<gene>
    <name evidence="3" type="ORF">S01H1_61385</name>
</gene>
<feature type="transmembrane region" description="Helical" evidence="1">
    <location>
        <begin position="9"/>
        <end position="29"/>
    </location>
</feature>
<comment type="caution">
    <text evidence="3">The sequence shown here is derived from an EMBL/GenBank/DDBJ whole genome shotgun (WGS) entry which is preliminary data.</text>
</comment>
<keyword evidence="1" id="KW-1133">Transmembrane helix</keyword>
<evidence type="ECO:0000259" key="2">
    <source>
        <dbReference type="Pfam" id="PF04892"/>
    </source>
</evidence>
<dbReference type="Pfam" id="PF04892">
    <property type="entry name" value="VanZ"/>
    <property type="match status" value="1"/>
</dbReference>
<protein>
    <recommendedName>
        <fullName evidence="2">VanZ-like domain-containing protein</fullName>
    </recommendedName>
</protein>
<reference evidence="3" key="1">
    <citation type="journal article" date="2014" name="Front. Microbiol.">
        <title>High frequency of phylogenetically diverse reductive dehalogenase-homologous genes in deep subseafloor sedimentary metagenomes.</title>
        <authorList>
            <person name="Kawai M."/>
            <person name="Futagami T."/>
            <person name="Toyoda A."/>
            <person name="Takaki Y."/>
            <person name="Nishi S."/>
            <person name="Hori S."/>
            <person name="Arai W."/>
            <person name="Tsubouchi T."/>
            <person name="Morono Y."/>
            <person name="Uchiyama I."/>
            <person name="Ito T."/>
            <person name="Fujiyama A."/>
            <person name="Inagaki F."/>
            <person name="Takami H."/>
        </authorList>
    </citation>
    <scope>NUCLEOTIDE SEQUENCE</scope>
    <source>
        <strain evidence="3">Expedition CK06-06</strain>
    </source>
</reference>
<evidence type="ECO:0000313" key="3">
    <source>
        <dbReference type="EMBL" id="GAG33646.1"/>
    </source>
</evidence>
<feature type="transmembrane region" description="Helical" evidence="1">
    <location>
        <begin position="41"/>
        <end position="59"/>
    </location>
</feature>
<organism evidence="3">
    <name type="scientific">marine sediment metagenome</name>
    <dbReference type="NCBI Taxonomy" id="412755"/>
    <lineage>
        <taxon>unclassified sequences</taxon>
        <taxon>metagenomes</taxon>
        <taxon>ecological metagenomes</taxon>
    </lineage>
</organism>
<dbReference type="NCBIfam" id="NF037970">
    <property type="entry name" value="vanZ_1"/>
    <property type="match status" value="1"/>
</dbReference>
<feature type="transmembrane region" description="Helical" evidence="1">
    <location>
        <begin position="71"/>
        <end position="93"/>
    </location>
</feature>
<keyword evidence="1" id="KW-0472">Membrane</keyword>
<dbReference type="EMBL" id="BARS01040244">
    <property type="protein sequence ID" value="GAG33646.1"/>
    <property type="molecule type" value="Genomic_DNA"/>
</dbReference>
<feature type="domain" description="VanZ-like" evidence="2">
    <location>
        <begin position="39"/>
        <end position="119"/>
    </location>
</feature>
<feature type="transmembrane region" description="Helical" evidence="1">
    <location>
        <begin position="113"/>
        <end position="136"/>
    </location>
</feature>
<dbReference type="PANTHER" id="PTHR28008">
    <property type="entry name" value="DOMAIN PROTEIN, PUTATIVE (AFU_ORTHOLOGUE AFUA_3G10980)-RELATED"/>
    <property type="match status" value="1"/>
</dbReference>
<dbReference type="PANTHER" id="PTHR28008:SF1">
    <property type="entry name" value="DOMAIN PROTEIN, PUTATIVE (AFU_ORTHOLOGUE AFUA_3G10980)-RELATED"/>
    <property type="match status" value="1"/>
</dbReference>
<proteinExistence type="predicted"/>
<dbReference type="InterPro" id="IPR006976">
    <property type="entry name" value="VanZ-like"/>
</dbReference>
<keyword evidence="1" id="KW-0812">Transmembrane</keyword>
<name>X0Y9V6_9ZZZZ</name>
<evidence type="ECO:0000256" key="1">
    <source>
        <dbReference type="SAM" id="Phobius"/>
    </source>
</evidence>
<sequence length="160" mass="18210">MALSRRQKLIIISLLVYWPGIFILAHIPIPRLVYKAQVSDKGIHFLAYLILVFLLWFAISPNKKVSWRKAAVWWVLLVVVWYGVVDELLQGYVGRSCDVMDFFANLVGTLAGLILFSFFTFWPVLLVVVGTTIFTLTNLARANMADLLPITDAVFHLFAH</sequence>
<feature type="non-terminal residue" evidence="3">
    <location>
        <position position="160"/>
    </location>
</feature>
<accession>X0Y9V6</accession>
<dbReference type="AlphaFoldDB" id="X0Y9V6"/>